<protein>
    <submittedName>
        <fullName evidence="1">Uncharacterized protein</fullName>
    </submittedName>
</protein>
<dbReference type="EMBL" id="UGMA01000005">
    <property type="protein sequence ID" value="STU93600.1"/>
    <property type="molecule type" value="Genomic_DNA"/>
</dbReference>
<proteinExistence type="predicted"/>
<organism evidence="1 2">
    <name type="scientific">Klebsiella pneumoniae subsp. pneumoniae</name>
    <dbReference type="NCBI Taxonomy" id="72407"/>
    <lineage>
        <taxon>Bacteria</taxon>
        <taxon>Pseudomonadati</taxon>
        <taxon>Pseudomonadota</taxon>
        <taxon>Gammaproteobacteria</taxon>
        <taxon>Enterobacterales</taxon>
        <taxon>Enterobacteriaceae</taxon>
        <taxon>Klebsiella/Raoultella group</taxon>
        <taxon>Klebsiella</taxon>
        <taxon>Klebsiella pneumoniae complex</taxon>
    </lineage>
</organism>
<evidence type="ECO:0000313" key="1">
    <source>
        <dbReference type="EMBL" id="STU93600.1"/>
    </source>
</evidence>
<evidence type="ECO:0000313" key="2">
    <source>
        <dbReference type="Proteomes" id="UP000254020"/>
    </source>
</evidence>
<dbReference type="Proteomes" id="UP000254020">
    <property type="component" value="Unassembled WGS sequence"/>
</dbReference>
<gene>
    <name evidence="1" type="ORF">NCTC9504_04321</name>
</gene>
<accession>A0A378A131</accession>
<sequence length="115" mass="12964">MNRAADHYDEFYLWQTIKLAGNGSRLLAPRLRQGLDHRVITILFLPEDDVKRALNQLSLMLQQPLTANDNPPVIATMKPLTATLRVSCSLPNGWDDTTQPGNCWLRFATSVVRSC</sequence>
<name>A0A378A131_KLEPN</name>
<dbReference type="AlphaFoldDB" id="A0A378A131"/>
<reference evidence="1 2" key="1">
    <citation type="submission" date="2018-06" db="EMBL/GenBank/DDBJ databases">
        <authorList>
            <consortium name="Pathogen Informatics"/>
            <person name="Doyle S."/>
        </authorList>
    </citation>
    <scope>NUCLEOTIDE SEQUENCE [LARGE SCALE GENOMIC DNA]</scope>
    <source>
        <strain evidence="1 2">NCTC9504</strain>
    </source>
</reference>